<dbReference type="InterPro" id="IPR035093">
    <property type="entry name" value="RelE/ParE_toxin_dom_sf"/>
</dbReference>
<accession>A0A1F6A699</accession>
<gene>
    <name evidence="1" type="ORF">A3D03_00975</name>
</gene>
<dbReference type="EMBL" id="MFJN01000069">
    <property type="protein sequence ID" value="OGG19817.1"/>
    <property type="molecule type" value="Genomic_DNA"/>
</dbReference>
<organism evidence="1 2">
    <name type="scientific">Candidatus Gottesmanbacteria bacterium RIFCSPHIGHO2_02_FULL_40_13</name>
    <dbReference type="NCBI Taxonomy" id="1798384"/>
    <lineage>
        <taxon>Bacteria</taxon>
        <taxon>Candidatus Gottesmaniibacteriota</taxon>
    </lineage>
</organism>
<dbReference type="AlphaFoldDB" id="A0A1F6A699"/>
<dbReference type="Gene3D" id="3.30.2310.20">
    <property type="entry name" value="RelE-like"/>
    <property type="match status" value="1"/>
</dbReference>
<dbReference type="SUPFAM" id="SSF143011">
    <property type="entry name" value="RelE-like"/>
    <property type="match status" value="1"/>
</dbReference>
<evidence type="ECO:0000313" key="2">
    <source>
        <dbReference type="Proteomes" id="UP000177092"/>
    </source>
</evidence>
<evidence type="ECO:0000313" key="1">
    <source>
        <dbReference type="EMBL" id="OGG19817.1"/>
    </source>
</evidence>
<evidence type="ECO:0008006" key="3">
    <source>
        <dbReference type="Google" id="ProtNLM"/>
    </source>
</evidence>
<proteinExistence type="predicted"/>
<comment type="caution">
    <text evidence="1">The sequence shown here is derived from an EMBL/GenBank/DDBJ whole genome shotgun (WGS) entry which is preliminary data.</text>
</comment>
<protein>
    <recommendedName>
        <fullName evidence="3">Plasmid stabilization protein</fullName>
    </recommendedName>
</protein>
<dbReference type="STRING" id="1798384.A3D03_00975"/>
<sequence>MRIFLSLSYIRQYRRKIRNNPQLAGKVKEKISAFKTNPANPNLYLHKLKRKKQEAWSFSVERNLRILFIYIPEGVLFIHIGSHDEVY</sequence>
<name>A0A1F6A699_9BACT</name>
<dbReference type="Proteomes" id="UP000177092">
    <property type="component" value="Unassembled WGS sequence"/>
</dbReference>
<reference evidence="1 2" key="1">
    <citation type="journal article" date="2016" name="Nat. Commun.">
        <title>Thousands of microbial genomes shed light on interconnected biogeochemical processes in an aquifer system.</title>
        <authorList>
            <person name="Anantharaman K."/>
            <person name="Brown C.T."/>
            <person name="Hug L.A."/>
            <person name="Sharon I."/>
            <person name="Castelle C.J."/>
            <person name="Probst A.J."/>
            <person name="Thomas B.C."/>
            <person name="Singh A."/>
            <person name="Wilkins M.J."/>
            <person name="Karaoz U."/>
            <person name="Brodie E.L."/>
            <person name="Williams K.H."/>
            <person name="Hubbard S.S."/>
            <person name="Banfield J.F."/>
        </authorList>
    </citation>
    <scope>NUCLEOTIDE SEQUENCE [LARGE SCALE GENOMIC DNA]</scope>
</reference>